<dbReference type="SUPFAM" id="SSF143026">
    <property type="entry name" value="Kinetochore globular domain"/>
    <property type="match status" value="1"/>
</dbReference>
<dbReference type="GO" id="GO:0051301">
    <property type="term" value="P:cell division"/>
    <property type="evidence" value="ECO:0007669"/>
    <property type="project" value="UniProtKB-KW"/>
</dbReference>
<evidence type="ECO:0000256" key="10">
    <source>
        <dbReference type="ARBA" id="ARBA00023242"/>
    </source>
</evidence>
<keyword evidence="11" id="KW-0131">Cell cycle</keyword>
<comment type="subcellular location">
    <subcellularLocation>
        <location evidence="3">Chromosome</location>
        <location evidence="3">Centromere</location>
        <location evidence="3">Kinetochore</location>
    </subcellularLocation>
    <subcellularLocation>
        <location evidence="2">Cytoplasm</location>
        <location evidence="2">Cytoskeleton</location>
        <location evidence="2">Microtubule organizing center</location>
    </subcellularLocation>
    <subcellularLocation>
        <location evidence="1">Nucleus</location>
    </subcellularLocation>
</comment>
<evidence type="ECO:0000256" key="1">
    <source>
        <dbReference type="ARBA" id="ARBA00004123"/>
    </source>
</evidence>
<keyword evidence="6" id="KW-0132">Cell division</keyword>
<dbReference type="Gene3D" id="3.30.160.430">
    <property type="match status" value="1"/>
</dbReference>
<dbReference type="Pfam" id="PF06985">
    <property type="entry name" value="HET"/>
    <property type="match status" value="1"/>
</dbReference>
<dbReference type="GO" id="GO:0005634">
    <property type="term" value="C:nucleus"/>
    <property type="evidence" value="ECO:0007669"/>
    <property type="project" value="UniProtKB-SubCell"/>
</dbReference>
<organism evidence="15 16">
    <name type="scientific">Alternaria atra</name>
    <dbReference type="NCBI Taxonomy" id="119953"/>
    <lineage>
        <taxon>Eukaryota</taxon>
        <taxon>Fungi</taxon>
        <taxon>Dikarya</taxon>
        <taxon>Ascomycota</taxon>
        <taxon>Pezizomycotina</taxon>
        <taxon>Dothideomycetes</taxon>
        <taxon>Pleosporomycetidae</taxon>
        <taxon>Pleosporales</taxon>
        <taxon>Pleosporineae</taxon>
        <taxon>Pleosporaceae</taxon>
        <taxon>Alternaria</taxon>
        <taxon>Alternaria sect. Ulocladioides</taxon>
    </lineage>
</organism>
<dbReference type="GO" id="GO:0000776">
    <property type="term" value="C:kinetochore"/>
    <property type="evidence" value="ECO:0007669"/>
    <property type="project" value="UniProtKB-KW"/>
</dbReference>
<evidence type="ECO:0000313" key="16">
    <source>
        <dbReference type="Proteomes" id="UP000676310"/>
    </source>
</evidence>
<feature type="domain" description="Heterokaryon incompatibility" evidence="14">
    <location>
        <begin position="459"/>
        <end position="589"/>
    </location>
</feature>
<reference evidence="15" key="1">
    <citation type="submission" date="2021-05" db="EMBL/GenBank/DDBJ databases">
        <authorList>
            <person name="Stam R."/>
        </authorList>
    </citation>
    <scope>NUCLEOTIDE SEQUENCE</scope>
    <source>
        <strain evidence="15">CS162</strain>
    </source>
</reference>
<dbReference type="OrthoDB" id="5428863at2759"/>
<evidence type="ECO:0000256" key="3">
    <source>
        <dbReference type="ARBA" id="ARBA00004629"/>
    </source>
</evidence>
<dbReference type="AlphaFoldDB" id="A0A8J2HWU2"/>
<comment type="caution">
    <text evidence="15">The sequence shown here is derived from an EMBL/GenBank/DDBJ whole genome shotgun (WGS) entry which is preliminary data.</text>
</comment>
<evidence type="ECO:0000256" key="5">
    <source>
        <dbReference type="ARBA" id="ARBA00022454"/>
    </source>
</evidence>
<evidence type="ECO:0000256" key="9">
    <source>
        <dbReference type="ARBA" id="ARBA00023054"/>
    </source>
</evidence>
<evidence type="ECO:0000256" key="11">
    <source>
        <dbReference type="ARBA" id="ARBA00023306"/>
    </source>
</evidence>
<sequence length="931" mass="105727">MLLDEDPAALIAQCTSHFKIANDKTSLHRINESLSTLSEFRTQHLRSIQSSLSALNRTHQTLSANHNHTLSQHNPTNHAAEILRLDTEKFKIAKQASDLEIEGERLQSDLARLGGVAGELEDEGVEGGVEPRAGEDATVLKLKLYRTLGIDVEADPTTGEYNKAVIRNATKGDVHVVNIDPKFSRHFYTNYFWRTISAFSDFESHTEYGQKEATWQMLRRTHAVTAISSALSDSESYDEESEESESEDISEKLRRTYTDYRKAHPAGDLCQRCAGINWSHLLFDSAIQFCERYAPLELFPLSETIPELSASSCSLCRLLGSAKEFQEDSSQALVVYCACKAETVVSHMSHIFDYEQGRDDVPQHSLFLRLRTDTSLGESLDIGGFAIQDMRNTAEHSLVRKLNIRSIDYSILQGWLDYCKCHHATNCNRPYKPPIPGLKVIDCNTKQIVAAPLVTPFHFVALSYVWGSPEAPENHQPGFPETICDAITVTVELGYKYLWVDQFCIDQLDASHKQAQIQLMGRIYAESQLVIVAAAGSSSNHGLPGVGRKPRKAQKSLQIDTGVELIERFVPREALNGSTWASRGWTHQEGYLAPRRMIFTEHQVFYVCGRALWQESVQQSTLDYEGLYLRVRQPHVRRSRYSSDNVFDVLSNYSTRKLSFESDILNACVGLLNKFVDCHYWGMPVQYEVSGWPYAPESRPVLSLSWHSRYPGQRREGFPSWSWVATTGPKSIRYQRSNDLGYDAHIRAADGGWRSLDEQYESRYDMLPADYGPTLRLTGRFYTASLVMNQKSSGRNIHEKQSKWTPLVVLQHADTDGDDIQIAFQLWLDTNLTNSNLKNAIKAVPAVLHHTPRWDTIKRRYEFVDDEKWDYDRPPIFLIFQAVGDHYRRIGLTHDSCYILETNTGLMRRDSDGVAVPHATCRGDEEVIYIE</sequence>
<dbReference type="InterPro" id="IPR010730">
    <property type="entry name" value="HET"/>
</dbReference>
<evidence type="ECO:0000259" key="14">
    <source>
        <dbReference type="Pfam" id="PF06985"/>
    </source>
</evidence>
<dbReference type="InterPro" id="IPR013252">
    <property type="entry name" value="Ndc80_Spc24"/>
</dbReference>
<dbReference type="Pfam" id="PF08286">
    <property type="entry name" value="Spc24"/>
    <property type="match status" value="1"/>
</dbReference>
<dbReference type="PANTHER" id="PTHR33112">
    <property type="entry name" value="DOMAIN PROTEIN, PUTATIVE-RELATED"/>
    <property type="match status" value="1"/>
</dbReference>
<protein>
    <recommendedName>
        <fullName evidence="4">Probable kinetochore protein SPC24</fullName>
    </recommendedName>
</protein>
<feature type="compositionally biased region" description="Acidic residues" evidence="13">
    <location>
        <begin position="235"/>
        <end position="248"/>
    </location>
</feature>
<keyword evidence="16" id="KW-1185">Reference proteome</keyword>
<dbReference type="EMBL" id="CAJRGZ010000016">
    <property type="protein sequence ID" value="CAG5154117.1"/>
    <property type="molecule type" value="Genomic_DNA"/>
</dbReference>
<keyword evidence="7" id="KW-0498">Mitosis</keyword>
<keyword evidence="5" id="KW-0158">Chromosome</keyword>
<evidence type="ECO:0000256" key="12">
    <source>
        <dbReference type="ARBA" id="ARBA00023328"/>
    </source>
</evidence>
<proteinExistence type="predicted"/>
<evidence type="ECO:0000256" key="8">
    <source>
        <dbReference type="ARBA" id="ARBA00022838"/>
    </source>
</evidence>
<keyword evidence="12" id="KW-0137">Centromere</keyword>
<dbReference type="RefSeq" id="XP_043167014.1">
    <property type="nucleotide sequence ID" value="XM_043311079.1"/>
</dbReference>
<keyword evidence="9" id="KW-0175">Coiled coil</keyword>
<keyword evidence="8" id="KW-0995">Kinetochore</keyword>
<evidence type="ECO:0000256" key="2">
    <source>
        <dbReference type="ARBA" id="ARBA00004267"/>
    </source>
</evidence>
<gene>
    <name evidence="15" type="ORF">ALTATR162_LOCUS3471</name>
</gene>
<dbReference type="CDD" id="cd11565">
    <property type="entry name" value="RWD_Spc24"/>
    <property type="match status" value="1"/>
</dbReference>
<dbReference type="InterPro" id="IPR038066">
    <property type="entry name" value="Spc24_Fungi_globular_sf"/>
</dbReference>
<evidence type="ECO:0000313" key="15">
    <source>
        <dbReference type="EMBL" id="CAG5154117.1"/>
    </source>
</evidence>
<evidence type="ECO:0000256" key="13">
    <source>
        <dbReference type="SAM" id="MobiDB-lite"/>
    </source>
</evidence>
<feature type="region of interest" description="Disordered" evidence="13">
    <location>
        <begin position="231"/>
        <end position="251"/>
    </location>
</feature>
<keyword evidence="10" id="KW-0539">Nucleus</keyword>
<evidence type="ECO:0000256" key="7">
    <source>
        <dbReference type="ARBA" id="ARBA00022776"/>
    </source>
</evidence>
<dbReference type="GeneID" id="67015031"/>
<dbReference type="Proteomes" id="UP000676310">
    <property type="component" value="Unassembled WGS sequence"/>
</dbReference>
<evidence type="ECO:0000256" key="4">
    <source>
        <dbReference type="ARBA" id="ARBA00013874"/>
    </source>
</evidence>
<accession>A0A8J2HWU2</accession>
<dbReference type="PANTHER" id="PTHR33112:SF1">
    <property type="entry name" value="HETEROKARYON INCOMPATIBILITY DOMAIN-CONTAINING PROTEIN"/>
    <property type="match status" value="1"/>
</dbReference>
<name>A0A8J2HWU2_9PLEO</name>
<dbReference type="GO" id="GO:0005815">
    <property type="term" value="C:microtubule organizing center"/>
    <property type="evidence" value="ECO:0007669"/>
    <property type="project" value="UniProtKB-SubCell"/>
</dbReference>
<evidence type="ECO:0000256" key="6">
    <source>
        <dbReference type="ARBA" id="ARBA00022618"/>
    </source>
</evidence>